<evidence type="ECO:0000313" key="4">
    <source>
        <dbReference type="Proteomes" id="UP000509750"/>
    </source>
</evidence>
<feature type="domain" description="Ketoreductase" evidence="2">
    <location>
        <begin position="14"/>
        <end position="190"/>
    </location>
</feature>
<dbReference type="EMBL" id="CP058529">
    <property type="protein sequence ID" value="QLG27149.1"/>
    <property type="molecule type" value="Genomic_DNA"/>
</dbReference>
<dbReference type="GO" id="GO:0016616">
    <property type="term" value="F:oxidoreductase activity, acting on the CH-OH group of donors, NAD or NADP as acceptor"/>
    <property type="evidence" value="ECO:0007669"/>
    <property type="project" value="TreeGrafter"/>
</dbReference>
<evidence type="ECO:0000256" key="1">
    <source>
        <dbReference type="ARBA" id="ARBA00006484"/>
    </source>
</evidence>
<reference evidence="3 4" key="1">
    <citation type="submission" date="2020-07" db="EMBL/GenBank/DDBJ databases">
        <title>Gai3-2, isolated from salt lake.</title>
        <authorList>
            <person name="Cui H."/>
            <person name="Shi X."/>
        </authorList>
    </citation>
    <scope>NUCLEOTIDE SEQUENCE [LARGE SCALE GENOMIC DNA]</scope>
    <source>
        <strain evidence="3 4">Gai3-2</strain>
    </source>
</reference>
<keyword evidence="4" id="KW-1185">Reference proteome</keyword>
<proteinExistence type="inferred from homology"/>
<dbReference type="AlphaFoldDB" id="A0A7D5GWR8"/>
<dbReference type="GO" id="GO:0030497">
    <property type="term" value="P:fatty acid elongation"/>
    <property type="evidence" value="ECO:0007669"/>
    <property type="project" value="TreeGrafter"/>
</dbReference>
<dbReference type="Gene3D" id="3.40.50.720">
    <property type="entry name" value="NAD(P)-binding Rossmann-like Domain"/>
    <property type="match status" value="1"/>
</dbReference>
<comment type="similarity">
    <text evidence="1">Belongs to the short-chain dehydrogenases/reductases (SDR) family.</text>
</comment>
<dbReference type="GeneID" id="56028395"/>
<dbReference type="Pfam" id="PF13561">
    <property type="entry name" value="adh_short_C2"/>
    <property type="match status" value="1"/>
</dbReference>
<dbReference type="PANTHER" id="PTHR42760">
    <property type="entry name" value="SHORT-CHAIN DEHYDROGENASES/REDUCTASES FAMILY MEMBER"/>
    <property type="match status" value="1"/>
</dbReference>
<dbReference type="InterPro" id="IPR057326">
    <property type="entry name" value="KR_dom"/>
</dbReference>
<dbReference type="SUPFAM" id="SSF51735">
    <property type="entry name" value="NAD(P)-binding Rossmann-fold domains"/>
    <property type="match status" value="1"/>
</dbReference>
<evidence type="ECO:0000259" key="2">
    <source>
        <dbReference type="SMART" id="SM00822"/>
    </source>
</evidence>
<sequence length="257" mass="26358">MVEYEHTPIGVDGRRVVVVGGTSGIGQAIALGFAAEGADVVATSRSEAAVEETATAIEERGADTARVTCDVTDRATLDGVREAAVDAMGGVDVVVASQGAISRQSVADVDEDEWDRVTDVALDGVRRVTQAMVPAMADGGAIVNVSSLAARLSMANLPAYSAAKGGVEAFTRASAKELAPEIRVNAVAPGFVITPQNADTYAVGTEKRTRIDERTPLGRVADREEIVGAAIFLASGAASYVTGEVLTVDGGFADSAF</sequence>
<evidence type="ECO:0000313" key="3">
    <source>
        <dbReference type="EMBL" id="QLG27149.1"/>
    </source>
</evidence>
<accession>A0A7D5GWR8</accession>
<dbReference type="SMART" id="SM00822">
    <property type="entry name" value="PKS_KR"/>
    <property type="match status" value="1"/>
</dbReference>
<organism evidence="3 4">
    <name type="scientific">Halorarum halophilum</name>
    <dbReference type="NCBI Taxonomy" id="2743090"/>
    <lineage>
        <taxon>Archaea</taxon>
        <taxon>Methanobacteriati</taxon>
        <taxon>Methanobacteriota</taxon>
        <taxon>Stenosarchaea group</taxon>
        <taxon>Halobacteria</taxon>
        <taxon>Halobacteriales</taxon>
        <taxon>Haloferacaceae</taxon>
        <taxon>Halorarum</taxon>
    </lineage>
</organism>
<gene>
    <name evidence="3" type="ORF">HUG10_06140</name>
</gene>
<dbReference type="InterPro" id="IPR002347">
    <property type="entry name" value="SDR_fam"/>
</dbReference>
<name>A0A7D5GWR8_9EURY</name>
<dbReference type="PRINTS" id="PR00081">
    <property type="entry name" value="GDHRDH"/>
</dbReference>
<dbReference type="OrthoDB" id="7442at2157"/>
<dbReference type="CDD" id="cd05233">
    <property type="entry name" value="SDR_c"/>
    <property type="match status" value="1"/>
</dbReference>
<dbReference type="FunFam" id="3.40.50.720:FF:000084">
    <property type="entry name" value="Short-chain dehydrogenase reductase"/>
    <property type="match status" value="1"/>
</dbReference>
<dbReference type="RefSeq" id="WP_179168724.1">
    <property type="nucleotide sequence ID" value="NZ_CP058529.1"/>
</dbReference>
<dbReference type="Proteomes" id="UP000509750">
    <property type="component" value="Chromosome"/>
</dbReference>
<dbReference type="InterPro" id="IPR036291">
    <property type="entry name" value="NAD(P)-bd_dom_sf"/>
</dbReference>
<dbReference type="KEGG" id="halg:HUG10_06140"/>
<dbReference type="PANTHER" id="PTHR42760:SF135">
    <property type="entry name" value="BLL7886 PROTEIN"/>
    <property type="match status" value="1"/>
</dbReference>
<dbReference type="PRINTS" id="PR00080">
    <property type="entry name" value="SDRFAMILY"/>
</dbReference>
<protein>
    <submittedName>
        <fullName evidence="3">SDR family oxidoreductase</fullName>
    </submittedName>
</protein>